<name>A0AAP9KT09_9BACL</name>
<reference evidence="1 2" key="1">
    <citation type="submission" date="2019-11" db="EMBL/GenBank/DDBJ databases">
        <title>FDA dAtabase for Regulatory Grade micrObial Sequences (FDA-ARGOS): Supporting development and validation of Infectious Disease Dx tests.</title>
        <authorList>
            <person name="Turner S."/>
            <person name="Byrd R."/>
            <person name="Tallon L."/>
            <person name="Sadzewicz L."/>
            <person name="Vavikolanu K."/>
            <person name="Mehta A."/>
            <person name="Aluvathingal J."/>
            <person name="Nadendla S."/>
            <person name="Myers T."/>
            <person name="Yan Y."/>
            <person name="Sichtig H."/>
        </authorList>
    </citation>
    <scope>NUCLEOTIDE SEQUENCE [LARGE SCALE GENOMIC DNA]</scope>
    <source>
        <strain evidence="1 2">FDAARGOS_741</strain>
    </source>
</reference>
<gene>
    <name evidence="1" type="ORF">FOC49_03575</name>
</gene>
<dbReference type="AlphaFoldDB" id="A0AAP9KT09"/>
<accession>A0AAP9KT09</accession>
<organism evidence="1 2">
    <name type="scientific">Gemella morbillorum</name>
    <dbReference type="NCBI Taxonomy" id="29391"/>
    <lineage>
        <taxon>Bacteria</taxon>
        <taxon>Bacillati</taxon>
        <taxon>Bacillota</taxon>
        <taxon>Bacilli</taxon>
        <taxon>Bacillales</taxon>
        <taxon>Gemellaceae</taxon>
        <taxon>Gemella</taxon>
    </lineage>
</organism>
<protein>
    <submittedName>
        <fullName evidence="1">Uncharacterized protein</fullName>
    </submittedName>
</protein>
<proteinExistence type="predicted"/>
<dbReference type="EMBL" id="CP046314">
    <property type="protein sequence ID" value="QGS09014.1"/>
    <property type="molecule type" value="Genomic_DNA"/>
</dbReference>
<dbReference type="Proteomes" id="UP000425411">
    <property type="component" value="Chromosome"/>
</dbReference>
<evidence type="ECO:0000313" key="2">
    <source>
        <dbReference type="Proteomes" id="UP000425411"/>
    </source>
</evidence>
<evidence type="ECO:0000313" key="1">
    <source>
        <dbReference type="EMBL" id="QGS09014.1"/>
    </source>
</evidence>
<dbReference type="RefSeq" id="WP_004633993.1">
    <property type="nucleotide sequence ID" value="NZ_CAXSSU010000004.1"/>
</dbReference>
<keyword evidence="2" id="KW-1185">Reference proteome</keyword>
<sequence length="177" mass="21332">MDKDIRLVEQIATFKRLPKDDSRWRVAFYYIAKEFWDLEEVFVIIDKALYEEQGLKIPVFREYKEAQGFQIFSNYNKAYEFVEKQGELFVTENDKKLIGRIRKGAFHEVFVPFFAEQKFNYLLNEEESLFADTFERLLMVMEADEKYIVDEEQEQYLKEGDIQKFFADICAKYIVLV</sequence>